<comment type="caution">
    <text evidence="2">The sequence shown here is derived from an EMBL/GenBank/DDBJ whole genome shotgun (WGS) entry which is preliminary data.</text>
</comment>
<feature type="transmembrane region" description="Helical" evidence="1">
    <location>
        <begin position="96"/>
        <end position="116"/>
    </location>
</feature>
<keyword evidence="1" id="KW-1133">Transmembrane helix</keyword>
<feature type="transmembrane region" description="Helical" evidence="1">
    <location>
        <begin position="137"/>
        <end position="162"/>
    </location>
</feature>
<sequence length="204" mass="22992">MDYEGLMKESWMLTKKDLGTWIAATLVLIFGSIFIITFAPLSYGYNLMAVKSLKSEEIRLKDILEGFRLKNFFRSWIVVIAMMIPFVLLYVINSVIANIVVFFLFYSITLLILRGYGGIAACKESSRIAINNPVETIIIFVLYGVIVNIGFLALLIGTLVMLPFGEILLTGVTFDLAGEKRINKILIDDNSLQNENNPYENLSE</sequence>
<gene>
    <name evidence="2" type="ORF">SAMN04488589_1522</name>
</gene>
<evidence type="ECO:0000256" key="1">
    <source>
        <dbReference type="SAM" id="Phobius"/>
    </source>
</evidence>
<evidence type="ECO:0000313" key="3">
    <source>
        <dbReference type="Proteomes" id="UP000199259"/>
    </source>
</evidence>
<dbReference type="AlphaFoldDB" id="A0A7Z7FCR4"/>
<evidence type="ECO:0000313" key="2">
    <source>
        <dbReference type="EMBL" id="SDF85128.1"/>
    </source>
</evidence>
<keyword evidence="1" id="KW-0472">Membrane</keyword>
<dbReference type="Proteomes" id="UP000199259">
    <property type="component" value="Unassembled WGS sequence"/>
</dbReference>
<accession>A0A7Z7FCR4</accession>
<dbReference type="EMBL" id="FNCA01000004">
    <property type="protein sequence ID" value="SDF85128.1"/>
    <property type="molecule type" value="Genomic_DNA"/>
</dbReference>
<keyword evidence="3" id="KW-1185">Reference proteome</keyword>
<feature type="transmembrane region" description="Helical" evidence="1">
    <location>
        <begin position="71"/>
        <end position="90"/>
    </location>
</feature>
<protein>
    <submittedName>
        <fullName evidence="2">Uncharacterized protein</fullName>
    </submittedName>
</protein>
<name>A0A7Z7FCR4_9EURY</name>
<dbReference type="OrthoDB" id="147905at2157"/>
<keyword evidence="1" id="KW-0812">Transmembrane</keyword>
<reference evidence="2 3" key="1">
    <citation type="submission" date="2016-10" db="EMBL/GenBank/DDBJ databases">
        <authorList>
            <person name="Varghese N."/>
            <person name="Submissions S."/>
        </authorList>
    </citation>
    <scope>NUCLEOTIDE SEQUENCE [LARGE SCALE GENOMIC DNA]</scope>
    <source>
        <strain evidence="2 3">PL 12/M</strain>
    </source>
</reference>
<dbReference type="RefSeq" id="WP_091709868.1">
    <property type="nucleotide sequence ID" value="NZ_FNCA01000004.1"/>
</dbReference>
<organism evidence="2 3">
    <name type="scientific">Methanolobus vulcani</name>
    <dbReference type="NCBI Taxonomy" id="38026"/>
    <lineage>
        <taxon>Archaea</taxon>
        <taxon>Methanobacteriati</taxon>
        <taxon>Methanobacteriota</taxon>
        <taxon>Stenosarchaea group</taxon>
        <taxon>Methanomicrobia</taxon>
        <taxon>Methanosarcinales</taxon>
        <taxon>Methanosarcinaceae</taxon>
        <taxon>Methanolobus</taxon>
    </lineage>
</organism>
<proteinExistence type="predicted"/>
<feature type="transmembrane region" description="Helical" evidence="1">
    <location>
        <begin position="20"/>
        <end position="50"/>
    </location>
</feature>